<protein>
    <submittedName>
        <fullName evidence="1">Uncharacterized protein</fullName>
    </submittedName>
</protein>
<keyword evidence="2" id="KW-1185">Reference proteome</keyword>
<evidence type="ECO:0000313" key="1">
    <source>
        <dbReference type="EMBL" id="OAG05527.1"/>
    </source>
</evidence>
<name>A0A177CFM9_9PLEO</name>
<proteinExistence type="predicted"/>
<dbReference type="EMBL" id="KV441552">
    <property type="protein sequence ID" value="OAG05527.1"/>
    <property type="molecule type" value="Genomic_DNA"/>
</dbReference>
<dbReference type="RefSeq" id="XP_018035892.1">
    <property type="nucleotide sequence ID" value="XM_018187186.1"/>
</dbReference>
<dbReference type="AlphaFoldDB" id="A0A177CFM9"/>
<dbReference type="GeneID" id="28770672"/>
<sequence length="78" mass="8372">MCPAKKSDGAGRRCAGDGRGCVFVMLMLAALRADSESCRRRPSGVTCPCTPLPQRYLLHWTPDTSETVANSLNSSDVV</sequence>
<dbReference type="OrthoDB" id="10345221at2759"/>
<gene>
    <name evidence="1" type="ORF">CC84DRAFT_724515</name>
</gene>
<dbReference type="InParanoid" id="A0A177CFM9"/>
<organism evidence="1 2">
    <name type="scientific">Paraphaeosphaeria sporulosa</name>
    <dbReference type="NCBI Taxonomy" id="1460663"/>
    <lineage>
        <taxon>Eukaryota</taxon>
        <taxon>Fungi</taxon>
        <taxon>Dikarya</taxon>
        <taxon>Ascomycota</taxon>
        <taxon>Pezizomycotina</taxon>
        <taxon>Dothideomycetes</taxon>
        <taxon>Pleosporomycetidae</taxon>
        <taxon>Pleosporales</taxon>
        <taxon>Massarineae</taxon>
        <taxon>Didymosphaeriaceae</taxon>
        <taxon>Paraphaeosphaeria</taxon>
    </lineage>
</organism>
<accession>A0A177CFM9</accession>
<dbReference type="Proteomes" id="UP000077069">
    <property type="component" value="Unassembled WGS sequence"/>
</dbReference>
<evidence type="ECO:0000313" key="2">
    <source>
        <dbReference type="Proteomes" id="UP000077069"/>
    </source>
</evidence>
<reference evidence="1 2" key="1">
    <citation type="submission" date="2016-05" db="EMBL/GenBank/DDBJ databases">
        <title>Comparative analysis of secretome profiles of manganese(II)-oxidizing ascomycete fungi.</title>
        <authorList>
            <consortium name="DOE Joint Genome Institute"/>
            <person name="Zeiner C.A."/>
            <person name="Purvine S.O."/>
            <person name="Zink E.M."/>
            <person name="Wu S."/>
            <person name="Pasa-Tolic L."/>
            <person name="Chaput D.L."/>
            <person name="Haridas S."/>
            <person name="Grigoriev I.V."/>
            <person name="Santelli C.M."/>
            <person name="Hansel C.M."/>
        </authorList>
    </citation>
    <scope>NUCLEOTIDE SEQUENCE [LARGE SCALE GENOMIC DNA]</scope>
    <source>
        <strain evidence="1 2">AP3s5-JAC2a</strain>
    </source>
</reference>